<dbReference type="Gene3D" id="3.40.50.720">
    <property type="entry name" value="NAD(P)-binding Rossmann-like Domain"/>
    <property type="match status" value="1"/>
</dbReference>
<dbReference type="NCBIfam" id="TIGR01534">
    <property type="entry name" value="GAPDH-I"/>
    <property type="match status" value="1"/>
</dbReference>
<comment type="similarity">
    <text evidence="1 3">Belongs to the glyceraldehyde-3-phosphate dehydrogenase family.</text>
</comment>
<dbReference type="Proteomes" id="UP001165422">
    <property type="component" value="Unassembled WGS sequence"/>
</dbReference>
<reference evidence="6" key="1">
    <citation type="submission" date="2021-11" db="EMBL/GenBank/DDBJ databases">
        <authorList>
            <person name="Qingchun L."/>
            <person name="Dong Z."/>
            <person name="Zongwei Q."/>
            <person name="Jia Z."/>
            <person name="Duotao L."/>
        </authorList>
    </citation>
    <scope>NUCLEOTIDE SEQUENCE</scope>
    <source>
        <strain evidence="6">WLY-B-L2</strain>
    </source>
</reference>
<dbReference type="InterPro" id="IPR020828">
    <property type="entry name" value="GlycerAld_3-P_DH_NAD(P)-bd"/>
</dbReference>
<protein>
    <recommendedName>
        <fullName evidence="4">Glyceraldehyde-3-phosphate dehydrogenase</fullName>
        <ecNumber evidence="4">1.2.1.-</ecNumber>
    </recommendedName>
</protein>
<dbReference type="SUPFAM" id="SSF55347">
    <property type="entry name" value="Glyceraldehyde-3-phosphate dehydrogenase-like, C-terminal domain"/>
    <property type="match status" value="1"/>
</dbReference>
<dbReference type="SMART" id="SM00846">
    <property type="entry name" value="Gp_dh_N"/>
    <property type="match status" value="1"/>
</dbReference>
<dbReference type="SUPFAM" id="SSF51735">
    <property type="entry name" value="NAD(P)-binding Rossmann-fold domains"/>
    <property type="match status" value="1"/>
</dbReference>
<comment type="caution">
    <text evidence="6">The sequence shown here is derived from an EMBL/GenBank/DDBJ whole genome shotgun (WGS) entry which is preliminary data.</text>
</comment>
<dbReference type="EMBL" id="JAJJPB010000006">
    <property type="protein sequence ID" value="MCC9294588.1"/>
    <property type="molecule type" value="Genomic_DNA"/>
</dbReference>
<dbReference type="InterPro" id="IPR020830">
    <property type="entry name" value="GlycerAld_3-P_DH_AS"/>
</dbReference>
<dbReference type="RefSeq" id="WP_150355445.1">
    <property type="nucleotide sequence ID" value="NZ_JAJJPB010000006.1"/>
</dbReference>
<dbReference type="EC" id="1.2.1.-" evidence="4"/>
<evidence type="ECO:0000313" key="6">
    <source>
        <dbReference type="EMBL" id="MCC9294588.1"/>
    </source>
</evidence>
<evidence type="ECO:0000259" key="5">
    <source>
        <dbReference type="SMART" id="SM00846"/>
    </source>
</evidence>
<dbReference type="CDD" id="cd18126">
    <property type="entry name" value="GAPDH_I_C"/>
    <property type="match status" value="1"/>
</dbReference>
<name>A0ABS8N771_9CLOT</name>
<dbReference type="PRINTS" id="PR00078">
    <property type="entry name" value="G3PDHDRGNASE"/>
</dbReference>
<proteinExistence type="inferred from homology"/>
<feature type="domain" description="Glyceraldehyde 3-phosphate dehydrogenase NAD(P) binding" evidence="5">
    <location>
        <begin position="3"/>
        <end position="154"/>
    </location>
</feature>
<dbReference type="PANTHER" id="PTHR43148">
    <property type="entry name" value="GLYCERALDEHYDE-3-PHOSPHATE DEHYDROGENASE 2"/>
    <property type="match status" value="1"/>
</dbReference>
<dbReference type="CDD" id="cd05214">
    <property type="entry name" value="GAPDH_I_N"/>
    <property type="match status" value="1"/>
</dbReference>
<evidence type="ECO:0000256" key="2">
    <source>
        <dbReference type="ARBA" id="ARBA00023002"/>
    </source>
</evidence>
<dbReference type="InterPro" id="IPR036291">
    <property type="entry name" value="NAD(P)-bd_dom_sf"/>
</dbReference>
<evidence type="ECO:0000256" key="3">
    <source>
        <dbReference type="RuleBase" id="RU000397"/>
    </source>
</evidence>
<evidence type="ECO:0000256" key="1">
    <source>
        <dbReference type="ARBA" id="ARBA00007406"/>
    </source>
</evidence>
<dbReference type="Pfam" id="PF02800">
    <property type="entry name" value="Gp_dh_C"/>
    <property type="match status" value="1"/>
</dbReference>
<dbReference type="InterPro" id="IPR006424">
    <property type="entry name" value="Glyceraldehyde-3-P_DH_1"/>
</dbReference>
<evidence type="ECO:0000256" key="4">
    <source>
        <dbReference type="RuleBase" id="RU361160"/>
    </source>
</evidence>
<gene>
    <name evidence="6" type="primary">gap</name>
    <name evidence="6" type="ORF">LN736_06930</name>
</gene>
<keyword evidence="7" id="KW-1185">Reference proteome</keyword>
<dbReference type="PIRSF" id="PIRSF000149">
    <property type="entry name" value="GAP_DH"/>
    <property type="match status" value="1"/>
</dbReference>
<keyword evidence="2 4" id="KW-0560">Oxidoreductase</keyword>
<evidence type="ECO:0000313" key="7">
    <source>
        <dbReference type="Proteomes" id="UP001165422"/>
    </source>
</evidence>
<dbReference type="InterPro" id="IPR020829">
    <property type="entry name" value="GlycerAld_3-P_DH_cat"/>
</dbReference>
<dbReference type="PROSITE" id="PS00071">
    <property type="entry name" value="GAPDH"/>
    <property type="match status" value="1"/>
</dbReference>
<accession>A0ABS8N771</accession>
<organism evidence="6 7">
    <name type="scientific">Clostridium aromativorans</name>
    <dbReference type="NCBI Taxonomy" id="2836848"/>
    <lineage>
        <taxon>Bacteria</taxon>
        <taxon>Bacillati</taxon>
        <taxon>Bacillota</taxon>
        <taxon>Clostridia</taxon>
        <taxon>Eubacteriales</taxon>
        <taxon>Clostridiaceae</taxon>
        <taxon>Clostridium</taxon>
    </lineage>
</organism>
<dbReference type="Pfam" id="PF00044">
    <property type="entry name" value="Gp_dh_N"/>
    <property type="match status" value="1"/>
</dbReference>
<sequence>MSIKVAINGFGRIGRLVLRIAQERLKGTVDIVAINARADNETLVHLFKYDSCYGRFRGNAKAGKDSIFVNGSEIKIFREDDPENLPWDKLNVDIVVESTGKFKTRESLYKHIKAGAKKVIITAPAKGEDITIVMGVNEEKFDVKSHNIISNASCTTNCLAPFAKVLDENFGIINGFMTTVHSYTNDQRLLDKTHKDLRRARAAGQSIIPTTTGAAKAVAKVLPNLKGKLNGIAFRVPTATVSVTDLVCQLSKSVTVEEINKTFKRASEGLMEGILGYSDEPLVSVDYKGDDRSSIIDGLSTMASGNMVKVVSWYDNEWAYSCRTVDLVNYVAEEMEKDSETTTREMMTNRM</sequence>
<dbReference type="InterPro" id="IPR020831">
    <property type="entry name" value="GlycerAld/Erythrose_P_DH"/>
</dbReference>
<dbReference type="Gene3D" id="3.30.360.10">
    <property type="entry name" value="Dihydrodipicolinate Reductase, domain 2"/>
    <property type="match status" value="1"/>
</dbReference>